<protein>
    <submittedName>
        <fullName evidence="1">Uncharacterized protein</fullName>
    </submittedName>
</protein>
<evidence type="ECO:0000313" key="1">
    <source>
        <dbReference type="EMBL" id="AGA18414.1"/>
    </source>
</evidence>
<reference evidence="1" key="1">
    <citation type="journal article" date="2013" name="ISME J.">
        <title>Previously unknown and highly divergent ssDNA viruses populate the oceans.</title>
        <authorList>
            <person name="Labonte J.M."/>
            <person name="Suttle C.A."/>
        </authorList>
    </citation>
    <scope>NUCLEOTIDE SEQUENCE</scope>
</reference>
<dbReference type="EMBL" id="JX904487">
    <property type="protein sequence ID" value="AGA18414.1"/>
    <property type="molecule type" value="Genomic_DNA"/>
</dbReference>
<proteinExistence type="predicted"/>
<name>S4TEL0_9VIRU</name>
<organism evidence="1">
    <name type="scientific">uncultured marine virus</name>
    <dbReference type="NCBI Taxonomy" id="186617"/>
    <lineage>
        <taxon>Viruses</taxon>
        <taxon>environmental samples</taxon>
    </lineage>
</organism>
<sequence length="206" mass="22995">MNASMPLRGTVYKSERSVYNQRPTLQNQITALRHQVSRNKPETQYFRSSGLYSAPSAGKKLVNIVPTSNLIGASNFRENVTGDKWRNLTLDWKLTVSAAAKGSIRVICYVPRESGDRFAPSSQQLVEFPDPSTFWVISDDLLQKGTDDANTSKVYTKRFNFKSMNTLYDSNAASIKKGEICVLIVAEAQAAGGLFEYGYKLSYQNI</sequence>
<accession>S4TEL0</accession>